<dbReference type="OrthoDB" id="662548at2"/>
<sequence>MEKILFISDAVALNRQCLDFSCYLGNLTHSKITGVFLENQEVELRSGEALQEMAVCPPVPGTPLDVQKQLYREENISLFKNICTTGGVTYEIHINTGMPAAEVIRESRYADLLVMDATTSFSWKTENTPTAFAREVLEKSECPVVIAPTEFDGIDEIVFAYNGSKSSMFAIKQFAHLFPALRQKKVTVLGITEAARPMKGYNDLFDEWLHIHYDEVEMMMIEDDNVRGALMEYLFGREKIFIVMGAYGRGLLSTIILPNPAAPIIDLVNQPVFIAHY</sequence>
<evidence type="ECO:0000313" key="1">
    <source>
        <dbReference type="EMBL" id="TWF42294.1"/>
    </source>
</evidence>
<name>A0A561PW01_9BACT</name>
<evidence type="ECO:0000313" key="2">
    <source>
        <dbReference type="Proteomes" id="UP000320811"/>
    </source>
</evidence>
<keyword evidence="2" id="KW-1185">Reference proteome</keyword>
<dbReference type="EMBL" id="VIWO01000002">
    <property type="protein sequence ID" value="TWF42294.1"/>
    <property type="molecule type" value="Genomic_DNA"/>
</dbReference>
<dbReference type="AlphaFoldDB" id="A0A561PW01"/>
<protein>
    <recommendedName>
        <fullName evidence="3">Universal stress protein family protein</fullName>
    </recommendedName>
</protein>
<comment type="caution">
    <text evidence="1">The sequence shown here is derived from an EMBL/GenBank/DDBJ whole genome shotgun (WGS) entry which is preliminary data.</text>
</comment>
<organism evidence="1 2">
    <name type="scientific">Chitinophaga polysaccharea</name>
    <dbReference type="NCBI Taxonomy" id="1293035"/>
    <lineage>
        <taxon>Bacteria</taxon>
        <taxon>Pseudomonadati</taxon>
        <taxon>Bacteroidota</taxon>
        <taxon>Chitinophagia</taxon>
        <taxon>Chitinophagales</taxon>
        <taxon>Chitinophagaceae</taxon>
        <taxon>Chitinophaga</taxon>
    </lineage>
</organism>
<dbReference type="Proteomes" id="UP000320811">
    <property type="component" value="Unassembled WGS sequence"/>
</dbReference>
<accession>A0A561PW01</accession>
<dbReference type="Gene3D" id="3.40.50.12370">
    <property type="match status" value="1"/>
</dbReference>
<reference evidence="1 2" key="1">
    <citation type="submission" date="2019-06" db="EMBL/GenBank/DDBJ databases">
        <title>Sorghum-associated microbial communities from plants grown in Nebraska, USA.</title>
        <authorList>
            <person name="Schachtman D."/>
        </authorList>
    </citation>
    <scope>NUCLEOTIDE SEQUENCE [LARGE SCALE GENOMIC DNA]</scope>
    <source>
        <strain evidence="1 2">1209</strain>
    </source>
</reference>
<proteinExistence type="predicted"/>
<evidence type="ECO:0008006" key="3">
    <source>
        <dbReference type="Google" id="ProtNLM"/>
    </source>
</evidence>
<dbReference type="RefSeq" id="WP_145665558.1">
    <property type="nucleotide sequence ID" value="NZ_VIWO01000002.1"/>
</dbReference>
<dbReference type="SUPFAM" id="SSF52402">
    <property type="entry name" value="Adenine nucleotide alpha hydrolases-like"/>
    <property type="match status" value="2"/>
</dbReference>
<gene>
    <name evidence="1" type="ORF">FHW36_10249</name>
</gene>